<keyword evidence="4" id="KW-0067">ATP-binding</keyword>
<dbReference type="CDD" id="cd18793">
    <property type="entry name" value="SF2_C_SNF"/>
    <property type="match status" value="1"/>
</dbReference>
<dbReference type="InterPro" id="IPR027417">
    <property type="entry name" value="P-loop_NTPase"/>
</dbReference>
<dbReference type="SMART" id="SM00490">
    <property type="entry name" value="HELICc"/>
    <property type="match status" value="1"/>
</dbReference>
<dbReference type="GO" id="GO:0005524">
    <property type="term" value="F:ATP binding"/>
    <property type="evidence" value="ECO:0007669"/>
    <property type="project" value="InterPro"/>
</dbReference>
<accession>A0A2S6N796</accession>
<dbReference type="SMART" id="SM00487">
    <property type="entry name" value="DEXDc"/>
    <property type="match status" value="1"/>
</dbReference>
<keyword evidence="5" id="KW-1185">Reference proteome</keyword>
<dbReference type="Gene3D" id="3.40.50.300">
    <property type="entry name" value="P-loop containing nucleotide triphosphate hydrolases"/>
    <property type="match status" value="1"/>
</dbReference>
<dbReference type="PROSITE" id="PS51194">
    <property type="entry name" value="HELICASE_CTER"/>
    <property type="match status" value="1"/>
</dbReference>
<dbReference type="InterPro" id="IPR049730">
    <property type="entry name" value="SNF2/RAD54-like_C"/>
</dbReference>
<dbReference type="PROSITE" id="PS51192">
    <property type="entry name" value="HELICASE_ATP_BIND_1"/>
    <property type="match status" value="1"/>
</dbReference>
<feature type="domain" description="Helicase ATP-binding" evidence="2">
    <location>
        <begin position="945"/>
        <end position="1102"/>
    </location>
</feature>
<dbReference type="Pfam" id="PF00271">
    <property type="entry name" value="Helicase_C"/>
    <property type="match status" value="1"/>
</dbReference>
<dbReference type="InterPro" id="IPR000330">
    <property type="entry name" value="SNF2_N"/>
</dbReference>
<dbReference type="Proteomes" id="UP000239724">
    <property type="component" value="Unassembled WGS sequence"/>
</dbReference>
<comment type="caution">
    <text evidence="4">The sequence shown here is derived from an EMBL/GenBank/DDBJ whole genome shotgun (WGS) entry which is preliminary data.</text>
</comment>
<reference evidence="4 5" key="1">
    <citation type="journal article" date="2018" name="Arch. Microbiol.">
        <title>New insights into the metabolic potential of the phototrophic purple bacterium Rhodopila globiformis DSM 161(T) from its draft genome sequence and evidence for a vanadium-dependent nitrogenase.</title>
        <authorList>
            <person name="Imhoff J.F."/>
            <person name="Rahn T."/>
            <person name="Kunzel S."/>
            <person name="Neulinger S.C."/>
        </authorList>
    </citation>
    <scope>NUCLEOTIDE SEQUENCE [LARGE SCALE GENOMIC DNA]</scope>
    <source>
        <strain evidence="4 5">DSM 161</strain>
    </source>
</reference>
<evidence type="ECO:0000256" key="1">
    <source>
        <dbReference type="ARBA" id="ARBA00022801"/>
    </source>
</evidence>
<organism evidence="4 5">
    <name type="scientific">Rhodopila globiformis</name>
    <name type="common">Rhodopseudomonas globiformis</name>
    <dbReference type="NCBI Taxonomy" id="1071"/>
    <lineage>
        <taxon>Bacteria</taxon>
        <taxon>Pseudomonadati</taxon>
        <taxon>Pseudomonadota</taxon>
        <taxon>Alphaproteobacteria</taxon>
        <taxon>Acetobacterales</taxon>
        <taxon>Acetobacteraceae</taxon>
        <taxon>Rhodopila</taxon>
    </lineage>
</organism>
<dbReference type="CDD" id="cd18012">
    <property type="entry name" value="DEXQc_arch_SWI2_SNF2"/>
    <property type="match status" value="1"/>
</dbReference>
<dbReference type="Pfam" id="PF00176">
    <property type="entry name" value="SNF2-rel_dom"/>
    <property type="match status" value="1"/>
</dbReference>
<keyword evidence="4" id="KW-0347">Helicase</keyword>
<dbReference type="InterPro" id="IPR001650">
    <property type="entry name" value="Helicase_C-like"/>
</dbReference>
<name>A0A2S6N796_RHOGL</name>
<keyword evidence="1" id="KW-0378">Hydrolase</keyword>
<evidence type="ECO:0000313" key="4">
    <source>
        <dbReference type="EMBL" id="PPQ30483.1"/>
    </source>
</evidence>
<dbReference type="PANTHER" id="PTHR10799">
    <property type="entry name" value="SNF2/RAD54 HELICASE FAMILY"/>
    <property type="match status" value="1"/>
</dbReference>
<dbReference type="InterPro" id="IPR014001">
    <property type="entry name" value="Helicase_ATP-bd"/>
</dbReference>
<gene>
    <name evidence="4" type="ORF">CCS01_19200</name>
</gene>
<sequence length="1388" mass="152993">MNVIAANAHSAALWDRYVRLRPDARLILRLKSLIVPAVTKAEFLQCLTRTGLRTQTGKVWAAVTINPITNDLLSQGLLNADLECVPGLLHLVAVDAGASADAKVMAQAIRLTFPTVSLPIYYRSYSDVSQRNAMQRLIRLEVYTNDEVEFRLNRNYFEKTYGPLSTLMFLANSFYDVPLEADWIATRHPVIQAPLLESRLNSFIVTGLAGSAMPGMIALCRTLQGQEGFAGLRAELLRYDLLAGRLDDVRDAAKTVEDPAGDARQSLEGAVAFLEGRNDAALLHYREALKLRRKRIGKRKIFLEREHRVLFLLALLRANDAALHSEIQAGLDAAVAEQESAARDGGLQAIQAMLWLVQGLEAKARELVGDLRKVVPTSLLGGACVALAAHVVDAAISRAARDEYARRFVQFRDVLPLIARIYAEILAEVAVDPASYRAWLDGAGGIAFTRIIQTLQPWERALESLDVFLGGGDAAGDAAKTQRKAKRLVWFLDPDSGDVTVAEQSAKGRDGWTDGRAVAMKRLYEQDPRLDYLTPQDRVALRTIRKEPAGWYGEETFYFDVKRTLPALVGHPAVFHAGRRSLQLELVSYPVELLVTEERGGYRIALSHTAPEPTVFIEAETPSRYRVVEFPQKLMAVQEILTEWGLSVPAAARDKVVAMVQRTGLAMPIRAEIAAVDQPGIEAQSTPVVQLVPYEAGLKLTVLVRPFGADGPAYVAGLGGRSVLATVNGQQQRANRDLPRELAERTALADACPTLRDRGGSDLHDLVVEDLEGSLDLLLELQAYAGPVAIEWPEGRKLRVSQVTPGKMALRVAQDRDWFNVDGTIALDEDQVLEMRFLLDRLDKAQGRFVPLEDGRFVALTRQLQTQLQRLSAVSEPHKGGRRVHALGAPALDAVLEDAGAVKADAAWKKHVARIRAAEGWTPALPETMQAELRDYQVEGFVWMSRLARWGAGACLADDMGLGKTVQAIAVMLDRAEEGPCLVVAPTSVCPNWLAEIARFAPTLTTHRMPPTGDREALIAGLGARDVLVCSYGLLHQSADLLGARSWQMLVLDEAQAIKNADTKRAQAVQGLQAGFRLALTGTPVENYLDELWSLFNFVNPGVLGSREGFQKRFARPIERDKDPQARQALRALLRPFLLRRTKAAVLSELPPRTEQTLNVEMMDGERVFYETLRQRSLERIAALDAPAGQRKIQILAEITRLRRACCNPALIDAAAGVPSGKLASFLDLVEDLIRNRHKALVFSQFVGHLDLVRAALDERGVRYEYLDGSTPAAEREKRVAAFQAGGTDLFLISLRAGGTGLNLTAADYVVHLDPWWNPAVEDQASDRAHRIGQERPVTIYRLIMQDSIEERIVALHRDKRDLASDLLDGSETAARLSEEALLDLIRG</sequence>
<dbReference type="EMBL" id="NHRY01000211">
    <property type="protein sequence ID" value="PPQ30483.1"/>
    <property type="molecule type" value="Genomic_DNA"/>
</dbReference>
<dbReference type="InterPro" id="IPR038718">
    <property type="entry name" value="SNF2-like_sf"/>
</dbReference>
<dbReference type="GO" id="GO:0016787">
    <property type="term" value="F:hydrolase activity"/>
    <property type="evidence" value="ECO:0007669"/>
    <property type="project" value="UniProtKB-KW"/>
</dbReference>
<keyword evidence="4" id="KW-0547">Nucleotide-binding</keyword>
<evidence type="ECO:0000259" key="2">
    <source>
        <dbReference type="PROSITE" id="PS51192"/>
    </source>
</evidence>
<proteinExistence type="predicted"/>
<dbReference type="RefSeq" id="WP_104520432.1">
    <property type="nucleotide sequence ID" value="NZ_NHRY01000211.1"/>
</dbReference>
<evidence type="ECO:0000313" key="5">
    <source>
        <dbReference type="Proteomes" id="UP000239724"/>
    </source>
</evidence>
<protein>
    <submittedName>
        <fullName evidence="4">Helicase SNF</fullName>
    </submittedName>
</protein>
<dbReference type="GO" id="GO:0004386">
    <property type="term" value="F:helicase activity"/>
    <property type="evidence" value="ECO:0007669"/>
    <property type="project" value="UniProtKB-KW"/>
</dbReference>
<dbReference type="OrthoDB" id="9814088at2"/>
<evidence type="ECO:0000259" key="3">
    <source>
        <dbReference type="PROSITE" id="PS51194"/>
    </source>
</evidence>
<dbReference type="Gene3D" id="3.40.50.10810">
    <property type="entry name" value="Tandem AAA-ATPase domain"/>
    <property type="match status" value="1"/>
</dbReference>
<dbReference type="SUPFAM" id="SSF52540">
    <property type="entry name" value="P-loop containing nucleoside triphosphate hydrolases"/>
    <property type="match status" value="2"/>
</dbReference>
<feature type="domain" description="Helicase C-terminal" evidence="3">
    <location>
        <begin position="1229"/>
        <end position="1383"/>
    </location>
</feature>